<feature type="region of interest" description="Disordered" evidence="1">
    <location>
        <begin position="275"/>
        <end position="307"/>
    </location>
</feature>
<accession>A0AAU2AEZ5</accession>
<protein>
    <recommendedName>
        <fullName evidence="3">Relaxase/mobilization nuclease</fullName>
    </recommendedName>
</protein>
<proteinExistence type="predicted"/>
<dbReference type="EMBL" id="CP108222">
    <property type="protein sequence ID" value="WTT22017.1"/>
    <property type="molecule type" value="Genomic_DNA"/>
</dbReference>
<organism evidence="2">
    <name type="scientific">Streptomyces sp. NBC_00093</name>
    <dbReference type="NCBI Taxonomy" id="2975649"/>
    <lineage>
        <taxon>Bacteria</taxon>
        <taxon>Bacillati</taxon>
        <taxon>Actinomycetota</taxon>
        <taxon>Actinomycetes</taxon>
        <taxon>Kitasatosporales</taxon>
        <taxon>Streptomycetaceae</taxon>
        <taxon>Streptomyces</taxon>
    </lineage>
</organism>
<evidence type="ECO:0000313" key="2">
    <source>
        <dbReference type="EMBL" id="WTT22017.1"/>
    </source>
</evidence>
<dbReference type="AlphaFoldDB" id="A0AAU2AEZ5"/>
<evidence type="ECO:0008006" key="3">
    <source>
        <dbReference type="Google" id="ProtNLM"/>
    </source>
</evidence>
<name>A0AAU2AEZ5_9ACTN</name>
<evidence type="ECO:0000256" key="1">
    <source>
        <dbReference type="SAM" id="MobiDB-lite"/>
    </source>
</evidence>
<sequence>MIIRVHPRRFTPVEPLTESLGRPVSAREGLTEYTVVVHWPGLDYGTPDDEQKTWTPAEWAEHLDGPSWQHPDAASPQDDFLSIWHADVRLHPSDRVLTSPEWSEIAHRLARVAGIQRPGDDRGCRWIAVQAQPGRLDLLANLVRPDGTWTPQHHRLPALLAVECRRIETELDLRSPQGGDPGPEQTARFAQCAAAPANGPSPSAADATAQLAGLLGQLADENTGPLATVRGLVEHTAHRLARLPHTYGPAAGHQLELIARRLYGIRQDLDATARALPSATRPAPPSTRMATDPVITAAASASGNQQR</sequence>
<reference evidence="2" key="1">
    <citation type="submission" date="2022-10" db="EMBL/GenBank/DDBJ databases">
        <title>The complete genomes of actinobacterial strains from the NBC collection.</title>
        <authorList>
            <person name="Joergensen T.S."/>
            <person name="Alvarez Arevalo M."/>
            <person name="Sterndorff E.B."/>
            <person name="Faurdal D."/>
            <person name="Vuksanovic O."/>
            <person name="Mourched A.-S."/>
            <person name="Charusanti P."/>
            <person name="Shaw S."/>
            <person name="Blin K."/>
            <person name="Weber T."/>
        </authorList>
    </citation>
    <scope>NUCLEOTIDE SEQUENCE</scope>
    <source>
        <strain evidence="2">NBC_00093</strain>
    </source>
</reference>
<gene>
    <name evidence="2" type="ORF">OHA22_44045</name>
</gene>